<dbReference type="EMBL" id="VSWC01000119">
    <property type="protein sequence ID" value="KAA1082616.1"/>
    <property type="molecule type" value="Genomic_DNA"/>
</dbReference>
<feature type="region of interest" description="Disordered" evidence="1">
    <location>
        <begin position="1"/>
        <end position="55"/>
    </location>
</feature>
<gene>
    <name evidence="2" type="ORF">PGT21_008464</name>
</gene>
<reference evidence="2 3" key="1">
    <citation type="submission" date="2019-05" db="EMBL/GenBank/DDBJ databases">
        <title>Emergence of the Ug99 lineage of the wheat stem rust pathogen through somatic hybridization.</title>
        <authorList>
            <person name="Li F."/>
            <person name="Upadhyaya N.M."/>
            <person name="Sperschneider J."/>
            <person name="Matny O."/>
            <person name="Nguyen-Phuc H."/>
            <person name="Mago R."/>
            <person name="Raley C."/>
            <person name="Miller M.E."/>
            <person name="Silverstein K.A.T."/>
            <person name="Henningsen E."/>
            <person name="Hirsch C.D."/>
            <person name="Visser B."/>
            <person name="Pretorius Z.A."/>
            <person name="Steffenson B.J."/>
            <person name="Schwessinger B."/>
            <person name="Dodds P.N."/>
            <person name="Figueroa M."/>
        </authorList>
    </citation>
    <scope>NUCLEOTIDE SEQUENCE [LARGE SCALE GENOMIC DNA]</scope>
    <source>
        <strain evidence="2">21-0</strain>
    </source>
</reference>
<feature type="region of interest" description="Disordered" evidence="1">
    <location>
        <begin position="99"/>
        <end position="123"/>
    </location>
</feature>
<accession>A0A5B0N233</accession>
<sequence length="185" mass="20182">MSFPGQFFTPADHTIGNKQAWNKSSDSSDSDGSGSTITRIVRENQSSAEYKGKQRAKSLDDLIAEGRSLVNQVQKSGFAGNEVAEKVKLFEGQASGSGKRFGTYRVPSEGSEERMNVDNLTPPRAIGPLKAKIRPKDYPNIRFSTTEVSRFLERFEAAADGEGAHQWECLIPLTNGLGVNTSNSH</sequence>
<dbReference type="AlphaFoldDB" id="A0A5B0N233"/>
<proteinExistence type="predicted"/>
<protein>
    <submittedName>
        <fullName evidence="2">Uncharacterized protein</fullName>
    </submittedName>
</protein>
<organism evidence="2 3">
    <name type="scientific">Puccinia graminis f. sp. tritici</name>
    <dbReference type="NCBI Taxonomy" id="56615"/>
    <lineage>
        <taxon>Eukaryota</taxon>
        <taxon>Fungi</taxon>
        <taxon>Dikarya</taxon>
        <taxon>Basidiomycota</taxon>
        <taxon>Pucciniomycotina</taxon>
        <taxon>Pucciniomycetes</taxon>
        <taxon>Pucciniales</taxon>
        <taxon>Pucciniaceae</taxon>
        <taxon>Puccinia</taxon>
    </lineage>
</organism>
<comment type="caution">
    <text evidence="2">The sequence shown here is derived from an EMBL/GenBank/DDBJ whole genome shotgun (WGS) entry which is preliminary data.</text>
</comment>
<feature type="compositionally biased region" description="Low complexity" evidence="1">
    <location>
        <begin position="24"/>
        <end position="35"/>
    </location>
</feature>
<keyword evidence="3" id="KW-1185">Reference proteome</keyword>
<name>A0A5B0N233_PUCGR</name>
<evidence type="ECO:0000313" key="3">
    <source>
        <dbReference type="Proteomes" id="UP000324748"/>
    </source>
</evidence>
<dbReference type="Proteomes" id="UP000324748">
    <property type="component" value="Unassembled WGS sequence"/>
</dbReference>
<evidence type="ECO:0000256" key="1">
    <source>
        <dbReference type="SAM" id="MobiDB-lite"/>
    </source>
</evidence>
<evidence type="ECO:0000313" key="2">
    <source>
        <dbReference type="EMBL" id="KAA1082616.1"/>
    </source>
</evidence>